<organism evidence="1">
    <name type="scientific">Planktothrix agardhii</name>
    <name type="common">Oscillatoria agardhii</name>
    <dbReference type="NCBI Taxonomy" id="1160"/>
    <lineage>
        <taxon>Bacteria</taxon>
        <taxon>Bacillati</taxon>
        <taxon>Cyanobacteriota</taxon>
        <taxon>Cyanophyceae</taxon>
        <taxon>Oscillatoriophycideae</taxon>
        <taxon>Oscillatoriales</taxon>
        <taxon>Microcoleaceae</taxon>
        <taxon>Planktothrix</taxon>
    </lineage>
</organism>
<dbReference type="EMBL" id="LO018304">
    <property type="protein sequence ID" value="CUM60005.1"/>
    <property type="molecule type" value="Genomic_DNA"/>
</dbReference>
<name>A0A1J1JFW4_PLAAG</name>
<dbReference type="GeneID" id="77290445"/>
<accession>A0A1J1JFW4</accession>
<evidence type="ECO:0000313" key="1">
    <source>
        <dbReference type="EMBL" id="CUM60005.1"/>
    </source>
</evidence>
<proteinExistence type="predicted"/>
<protein>
    <submittedName>
        <fullName evidence="1">Uncharacterized protein</fullName>
    </submittedName>
</protein>
<dbReference type="AlphaFoldDB" id="A0A1J1JFW4"/>
<reference evidence="1" key="1">
    <citation type="submission" date="2015-09" db="EMBL/GenBank/DDBJ databases">
        <authorList>
            <person name="Jackson K.R."/>
            <person name="Lunt B.L."/>
            <person name="Fisher J.N.B."/>
            <person name="Gardner A.V."/>
            <person name="Bailey M.E."/>
            <person name="Deus L.M."/>
            <person name="Earl A.S."/>
            <person name="Gibby P.D."/>
            <person name="Hartmann K.A."/>
            <person name="Liu J.E."/>
            <person name="Manci A.M."/>
            <person name="Nielsen D.A."/>
            <person name="Solomon M.B."/>
            <person name="Breakwell D.P."/>
            <person name="Burnett S.H."/>
            <person name="Grose J.H."/>
        </authorList>
    </citation>
    <scope>NUCLEOTIDE SEQUENCE</scope>
    <source>
        <strain evidence="1">7805</strain>
    </source>
</reference>
<sequence>MIWRSLFGVSRDFWAIAFAVFRCKIRCTDSANLMANLRQGITEAKSAFLGDRDVLAVEDAIALKPKPNSMLEF</sequence>
<gene>
    <name evidence="1" type="ORF">PLAM_2039</name>
</gene>
<dbReference type="RefSeq" id="WP_227381101.1">
    <property type="nucleotide sequence ID" value="NZ_JBAVBW010000240.1"/>
</dbReference>